<dbReference type="Proteomes" id="UP000323917">
    <property type="component" value="Chromosome"/>
</dbReference>
<dbReference type="KEGG" id="bgok:Pr1d_36630"/>
<dbReference type="OrthoDB" id="291768at2"/>
<dbReference type="AlphaFoldDB" id="A0A5B9QEP1"/>
<dbReference type="EMBL" id="CP042913">
    <property type="protein sequence ID" value="QEG36349.1"/>
    <property type="molecule type" value="Genomic_DNA"/>
</dbReference>
<gene>
    <name evidence="1" type="ORF">Pr1d_36630</name>
</gene>
<proteinExistence type="predicted"/>
<protein>
    <submittedName>
        <fullName evidence="1">Uncharacterized protein</fullName>
    </submittedName>
</protein>
<organism evidence="1 2">
    <name type="scientific">Bythopirellula goksoeyrii</name>
    <dbReference type="NCBI Taxonomy" id="1400387"/>
    <lineage>
        <taxon>Bacteria</taxon>
        <taxon>Pseudomonadati</taxon>
        <taxon>Planctomycetota</taxon>
        <taxon>Planctomycetia</taxon>
        <taxon>Pirellulales</taxon>
        <taxon>Lacipirellulaceae</taxon>
        <taxon>Bythopirellula</taxon>
    </lineage>
</organism>
<sequence length="988" mass="101051">MKRLLGSATTLTAILVVLVICPSVLGQTFDFVVVATTDSQIPGAPAGTTFSNIPRPAIRGGNVVFRGEGPGTEGIYALRQGALEVLADKNTPVPGDPGASNFIDFIESPTLDTSFNVAFKGQGASGVKGIYAVVDGELTMIADTNTKIPISNPAANFTDFSVPWIDNGKVVFRGTGPGGIDGIYTNLNGSLLRVASTSAGSLNGTSIPDGVGDFTGFGKFSSGPAQAPSIGGDSIAFYGEGTGGQQGIYAKIGGINAPIVRIANTNTAIPGGGGATFPGFDVNGALGAATYDDGVVFVAGLESDPFPNRLGIYKWWSGSLMTIADTNTVVVGEGGNLTSFGEGQGLSFYKDEYSFLGDGSSIGGGNPSPQGIYAILGGQLVKVLTNDDLLEGESVGGMGSYGQGIEDGSIVFNIGSWGNTTANVVAIQEHRWLGAGSVVYGEPGSGADWEDKANWPFGGIPRAVVPTIIAPEGAATIHGPVADTQLASLELGSGNGVATLWLNNGALITTPSTTIESKGVLAGDGRISGPVTNHGVIRPDDISTGAIQNHGLIDVATEASRLSAGSSAITNNGIIHGDGTLSTSGELTNNGDIDVAYLTINNQITNNGLLNAARVTVGGCIFNNNGAELMLVGDGAVMSGDELQNSGVLRGSGRIEVSVFENNSDGEVRVGPGDQLQIGGATFSNSGRIEAIGTTVSPAEIEFDAAVTNEEADGEIFARNTLLRFNGGLENQASLSLSFGTSDVFGDIFNVDTGTIIISGNSDATFYDDMINDGELRTSAGTVAVFFGDVSGSGSYTGTGTVFLEGMFSPGNSPAAVSFGGDLHFGGLASLEVELGGTTAGTEHDHVSVANVASLAGTLDVSLINGFMPTAGDTFEILTAASILGTLTPGALPSLPGNLQWFVNHTNTSVALVTTFAGDFDFDGDVDGRDFIVWQRNPSVGNLTDWQTNYGEFVALSASSTVVPEPTTWVLLLTALVVKLARRLRIAE</sequence>
<evidence type="ECO:0000313" key="2">
    <source>
        <dbReference type="Proteomes" id="UP000323917"/>
    </source>
</evidence>
<name>A0A5B9QEP1_9BACT</name>
<evidence type="ECO:0000313" key="1">
    <source>
        <dbReference type="EMBL" id="QEG36349.1"/>
    </source>
</evidence>
<dbReference type="RefSeq" id="WP_148074706.1">
    <property type="nucleotide sequence ID" value="NZ_CP042913.1"/>
</dbReference>
<keyword evidence="2" id="KW-1185">Reference proteome</keyword>
<reference evidence="1 2" key="1">
    <citation type="submission" date="2019-08" db="EMBL/GenBank/DDBJ databases">
        <title>Deep-cultivation of Planctomycetes and their phenomic and genomic characterization uncovers novel biology.</title>
        <authorList>
            <person name="Wiegand S."/>
            <person name="Jogler M."/>
            <person name="Boedeker C."/>
            <person name="Pinto D."/>
            <person name="Vollmers J."/>
            <person name="Rivas-Marin E."/>
            <person name="Kohn T."/>
            <person name="Peeters S.H."/>
            <person name="Heuer A."/>
            <person name="Rast P."/>
            <person name="Oberbeckmann S."/>
            <person name="Bunk B."/>
            <person name="Jeske O."/>
            <person name="Meyerdierks A."/>
            <person name="Storesund J.E."/>
            <person name="Kallscheuer N."/>
            <person name="Luecker S."/>
            <person name="Lage O.M."/>
            <person name="Pohl T."/>
            <person name="Merkel B.J."/>
            <person name="Hornburger P."/>
            <person name="Mueller R.-W."/>
            <person name="Bruemmer F."/>
            <person name="Labrenz M."/>
            <person name="Spormann A.M."/>
            <person name="Op den Camp H."/>
            <person name="Overmann J."/>
            <person name="Amann R."/>
            <person name="Jetten M.S.M."/>
            <person name="Mascher T."/>
            <person name="Medema M.H."/>
            <person name="Devos D.P."/>
            <person name="Kaster A.-K."/>
            <person name="Ovreas L."/>
            <person name="Rohde M."/>
            <person name="Galperin M.Y."/>
            <person name="Jogler C."/>
        </authorList>
    </citation>
    <scope>NUCLEOTIDE SEQUENCE [LARGE SCALE GENOMIC DNA]</scope>
    <source>
        <strain evidence="1 2">Pr1d</strain>
    </source>
</reference>
<accession>A0A5B9QEP1</accession>